<dbReference type="OrthoDB" id="5976046at2759"/>
<organism evidence="2 3">
    <name type="scientific">Pocillopora damicornis</name>
    <name type="common">Cauliflower coral</name>
    <name type="synonym">Millepora damicornis</name>
    <dbReference type="NCBI Taxonomy" id="46731"/>
    <lineage>
        <taxon>Eukaryota</taxon>
        <taxon>Metazoa</taxon>
        <taxon>Cnidaria</taxon>
        <taxon>Anthozoa</taxon>
        <taxon>Hexacorallia</taxon>
        <taxon>Scleractinia</taxon>
        <taxon>Astrocoeniina</taxon>
        <taxon>Pocilloporidae</taxon>
        <taxon>Pocillopora</taxon>
    </lineage>
</organism>
<sequence length="153" mass="17763">MRVRSASGDLDRYCGWGKKNKGRGCSNITFKNSWYIISVNGWSWLFNRETCQNQGGDLLSIETEEEWKFINDEIQRRNTKYYISTWSIGLTKKAGNWTWVSERPLTIYKWGKGEPSSEHEKAIMYKRSSNGKPGVFGSTAWGNWHAYICEISK</sequence>
<accession>A0A3M6TLX4</accession>
<feature type="non-terminal residue" evidence="2">
    <location>
        <position position="153"/>
    </location>
</feature>
<gene>
    <name evidence="2" type="ORF">pdam_00022610</name>
</gene>
<dbReference type="AlphaFoldDB" id="A0A3M6TLX4"/>
<comment type="caution">
    <text evidence="2">The sequence shown here is derived from an EMBL/GenBank/DDBJ whole genome shotgun (WGS) entry which is preliminary data.</text>
</comment>
<keyword evidence="3" id="KW-1185">Reference proteome</keyword>
<protein>
    <recommendedName>
        <fullName evidence="1">C-type lectin domain-containing protein</fullName>
    </recommendedName>
</protein>
<dbReference type="Pfam" id="PF00059">
    <property type="entry name" value="Lectin_C"/>
    <property type="match status" value="1"/>
</dbReference>
<dbReference type="InterPro" id="IPR001304">
    <property type="entry name" value="C-type_lectin-like"/>
</dbReference>
<evidence type="ECO:0000259" key="1">
    <source>
        <dbReference type="PROSITE" id="PS50041"/>
    </source>
</evidence>
<dbReference type="EMBL" id="RCHS01003384">
    <property type="protein sequence ID" value="RMX42254.1"/>
    <property type="molecule type" value="Genomic_DNA"/>
</dbReference>
<evidence type="ECO:0000313" key="3">
    <source>
        <dbReference type="Proteomes" id="UP000275408"/>
    </source>
</evidence>
<name>A0A3M6TLX4_POCDA</name>
<dbReference type="InterPro" id="IPR016186">
    <property type="entry name" value="C-type_lectin-like/link_sf"/>
</dbReference>
<reference evidence="2 3" key="1">
    <citation type="journal article" date="2018" name="Sci. Rep.">
        <title>Comparative analysis of the Pocillopora damicornis genome highlights role of immune system in coral evolution.</title>
        <authorList>
            <person name="Cunning R."/>
            <person name="Bay R.A."/>
            <person name="Gillette P."/>
            <person name="Baker A.C."/>
            <person name="Traylor-Knowles N."/>
        </authorList>
    </citation>
    <scope>NUCLEOTIDE SEQUENCE [LARGE SCALE GENOMIC DNA]</scope>
    <source>
        <strain evidence="2">RSMAS</strain>
        <tissue evidence="2">Whole animal</tissue>
    </source>
</reference>
<proteinExistence type="predicted"/>
<evidence type="ECO:0000313" key="2">
    <source>
        <dbReference type="EMBL" id="RMX42254.1"/>
    </source>
</evidence>
<dbReference type="PROSITE" id="PS50041">
    <property type="entry name" value="C_TYPE_LECTIN_2"/>
    <property type="match status" value="1"/>
</dbReference>
<feature type="domain" description="C-type lectin" evidence="1">
    <location>
        <begin position="30"/>
        <end position="153"/>
    </location>
</feature>
<dbReference type="SMART" id="SM00034">
    <property type="entry name" value="CLECT"/>
    <property type="match status" value="1"/>
</dbReference>
<dbReference type="CDD" id="cd00037">
    <property type="entry name" value="CLECT"/>
    <property type="match status" value="1"/>
</dbReference>
<dbReference type="Gene3D" id="3.10.100.10">
    <property type="entry name" value="Mannose-Binding Protein A, subunit A"/>
    <property type="match status" value="1"/>
</dbReference>
<dbReference type="Proteomes" id="UP000275408">
    <property type="component" value="Unassembled WGS sequence"/>
</dbReference>
<dbReference type="InterPro" id="IPR016187">
    <property type="entry name" value="CTDL_fold"/>
</dbReference>
<dbReference type="SUPFAM" id="SSF56436">
    <property type="entry name" value="C-type lectin-like"/>
    <property type="match status" value="1"/>
</dbReference>